<evidence type="ECO:0000259" key="1">
    <source>
        <dbReference type="Pfam" id="PF07905"/>
    </source>
</evidence>
<dbReference type="InterPro" id="IPR012914">
    <property type="entry name" value="PucR_dom"/>
</dbReference>
<evidence type="ECO:0000259" key="2">
    <source>
        <dbReference type="Pfam" id="PF13556"/>
    </source>
</evidence>
<dbReference type="RefSeq" id="WP_271313234.1">
    <property type="nucleotide sequence ID" value="NZ_JABXJJ020000038.1"/>
</dbReference>
<dbReference type="PANTHER" id="PTHR33744">
    <property type="entry name" value="CARBOHYDRATE DIACID REGULATOR"/>
    <property type="match status" value="1"/>
</dbReference>
<feature type="domain" description="PucR C-terminal helix-turn-helix" evidence="2">
    <location>
        <begin position="456"/>
        <end position="513"/>
    </location>
</feature>
<accession>A0AA90KIR3</accession>
<dbReference type="InterPro" id="IPR042070">
    <property type="entry name" value="PucR_C-HTH_sf"/>
</dbReference>
<gene>
    <name evidence="3" type="ORF">POF50_026810</name>
</gene>
<dbReference type="Pfam" id="PF07905">
    <property type="entry name" value="PucR"/>
    <property type="match status" value="1"/>
</dbReference>
<dbReference type="PANTHER" id="PTHR33744:SF1">
    <property type="entry name" value="DNA-BINDING TRANSCRIPTIONAL ACTIVATOR ADER"/>
    <property type="match status" value="1"/>
</dbReference>
<dbReference type="EMBL" id="JABXJJ020000038">
    <property type="protein sequence ID" value="MDI5972914.1"/>
    <property type="molecule type" value="Genomic_DNA"/>
</dbReference>
<dbReference type="InterPro" id="IPR025736">
    <property type="entry name" value="PucR_C-HTH_dom"/>
</dbReference>
<dbReference type="Pfam" id="PF13556">
    <property type="entry name" value="HTH_30"/>
    <property type="match status" value="1"/>
</dbReference>
<comment type="caution">
    <text evidence="3">The sequence shown here is derived from an EMBL/GenBank/DDBJ whole genome shotgun (WGS) entry which is preliminary data.</text>
</comment>
<organism evidence="3">
    <name type="scientific">Streptantibioticus silvisoli</name>
    <dbReference type="NCBI Taxonomy" id="2705255"/>
    <lineage>
        <taxon>Bacteria</taxon>
        <taxon>Bacillati</taxon>
        <taxon>Actinomycetota</taxon>
        <taxon>Actinomycetes</taxon>
        <taxon>Kitasatosporales</taxon>
        <taxon>Streptomycetaceae</taxon>
        <taxon>Streptantibioticus</taxon>
    </lineage>
</organism>
<reference evidence="3" key="1">
    <citation type="submission" date="2023-05" db="EMBL/GenBank/DDBJ databases">
        <title>Streptantibioticus silvisoli sp. nov., acidotolerant actinomycetes 1 from pine litter.</title>
        <authorList>
            <person name="Swiecimska M."/>
            <person name="Golinska P."/>
            <person name="Sangal V."/>
            <person name="Wachnowicz B."/>
            <person name="Goodfellow M."/>
        </authorList>
    </citation>
    <scope>NUCLEOTIDE SEQUENCE</scope>
    <source>
        <strain evidence="3">SL13</strain>
    </source>
</reference>
<dbReference type="InterPro" id="IPR051448">
    <property type="entry name" value="CdaR-like_regulators"/>
</dbReference>
<sequence>MPATLASLVRTPALKLTVLAGAERLDAAVPWVHTSELDDPTPYLAGGELLLTTGLKLGGGPQALRDYLYRLADAGVVGLGFGVGLGHDEVPRALVEAAEERGLPLLRVPRPTPFIAISKAVSAAVAADQYKAVTSSLEAQRELTRAALSPDGTPALLARLAAHVDGWVALYDASGEVVAAAPRWAGKRAARLAGETERLRERPAPASVAVADGGGDDRVEMQSLGTGRRPRGFLAVGTGERLAGADRYVVHAAVALLTLSLEQSRALQEAEQRFGAALLRMLLAGEAGHARDVAGQRYGTLLERPVRLLLAEPARRPDPQGPSDAAAELAALADRAESAALRAAEPLLVVADGPRLTVLAVDGGAVLAACADHAADHPALALGLSAAAPAQDAPLAGGQAERALAVAQRRGRGLVGHDEVGAGSVLPLLADEAVRAFAEGLLRPLREHDATSRGDLVASLNAWLSRHGQWDAAATDLGVHRHTLRYRMRRVEEILGRSLDDPDVRMELWLALKSGA</sequence>
<proteinExistence type="predicted"/>
<evidence type="ECO:0000313" key="3">
    <source>
        <dbReference type="EMBL" id="MDI5972914.1"/>
    </source>
</evidence>
<protein>
    <submittedName>
        <fullName evidence="3">PucR family transcriptional regulator ligand-binding domain-containing protein</fullName>
    </submittedName>
</protein>
<dbReference type="AlphaFoldDB" id="A0AA90KIR3"/>
<name>A0AA90KIR3_9ACTN</name>
<dbReference type="Gene3D" id="1.10.10.2840">
    <property type="entry name" value="PucR C-terminal helix-turn-helix domain"/>
    <property type="match status" value="1"/>
</dbReference>
<feature type="domain" description="Purine catabolism PurC-like" evidence="1">
    <location>
        <begin position="8"/>
        <end position="124"/>
    </location>
</feature>